<gene>
    <name evidence="1" type="ORF">V6N11_080448</name>
</gene>
<evidence type="ECO:0000313" key="2">
    <source>
        <dbReference type="Proteomes" id="UP001396334"/>
    </source>
</evidence>
<dbReference type="EMBL" id="JBBPBN010000025">
    <property type="protein sequence ID" value="KAK9008972.1"/>
    <property type="molecule type" value="Genomic_DNA"/>
</dbReference>
<proteinExistence type="predicted"/>
<name>A0ABR2R7S7_9ROSI</name>
<keyword evidence="2" id="KW-1185">Reference proteome</keyword>
<organism evidence="1 2">
    <name type="scientific">Hibiscus sabdariffa</name>
    <name type="common">roselle</name>
    <dbReference type="NCBI Taxonomy" id="183260"/>
    <lineage>
        <taxon>Eukaryota</taxon>
        <taxon>Viridiplantae</taxon>
        <taxon>Streptophyta</taxon>
        <taxon>Embryophyta</taxon>
        <taxon>Tracheophyta</taxon>
        <taxon>Spermatophyta</taxon>
        <taxon>Magnoliopsida</taxon>
        <taxon>eudicotyledons</taxon>
        <taxon>Gunneridae</taxon>
        <taxon>Pentapetalae</taxon>
        <taxon>rosids</taxon>
        <taxon>malvids</taxon>
        <taxon>Malvales</taxon>
        <taxon>Malvaceae</taxon>
        <taxon>Malvoideae</taxon>
        <taxon>Hibiscus</taxon>
    </lineage>
</organism>
<sequence length="104" mass="11605">MGREAMRKILLLAMRICDTYQESEDKGTRVDWSLYFTFCFPGLASPIDLVNFQVLGISVSDGMKNNIGCLKEIRKEVPAVDADSKQMSKHTLADFGRKSNVASV</sequence>
<reference evidence="1 2" key="1">
    <citation type="journal article" date="2024" name="G3 (Bethesda)">
        <title>Genome assembly of Hibiscus sabdariffa L. provides insights into metabolisms of medicinal natural products.</title>
        <authorList>
            <person name="Kim T."/>
        </authorList>
    </citation>
    <scope>NUCLEOTIDE SEQUENCE [LARGE SCALE GENOMIC DNA]</scope>
    <source>
        <strain evidence="1">TK-2024</strain>
        <tissue evidence="1">Old leaves</tissue>
    </source>
</reference>
<dbReference type="Proteomes" id="UP001396334">
    <property type="component" value="Unassembled WGS sequence"/>
</dbReference>
<evidence type="ECO:0000313" key="1">
    <source>
        <dbReference type="EMBL" id="KAK9008972.1"/>
    </source>
</evidence>
<comment type="caution">
    <text evidence="1">The sequence shown here is derived from an EMBL/GenBank/DDBJ whole genome shotgun (WGS) entry which is preliminary data.</text>
</comment>
<accession>A0ABR2R7S7</accession>
<protein>
    <submittedName>
        <fullName evidence="1">Uncharacterized protein</fullName>
    </submittedName>
</protein>